<dbReference type="InterPro" id="IPR005895">
    <property type="entry name" value="ABC_transptr_haem_export_CcmA"/>
</dbReference>
<protein>
    <submittedName>
        <fullName evidence="8">Heme ABC exporter ATP-binding protein CcmA</fullName>
    </submittedName>
</protein>
<dbReference type="EMBL" id="JAAMOW010000005">
    <property type="protein sequence ID" value="NGY05414.1"/>
    <property type="molecule type" value="Genomic_DNA"/>
</dbReference>
<dbReference type="GO" id="GO:0005524">
    <property type="term" value="F:ATP binding"/>
    <property type="evidence" value="ECO:0007669"/>
    <property type="project" value="UniProtKB-KW"/>
</dbReference>
<dbReference type="PANTHER" id="PTHR43499:SF1">
    <property type="entry name" value="ABC TRANSPORTER I FAMILY MEMBER 1"/>
    <property type="match status" value="1"/>
</dbReference>
<dbReference type="InterPro" id="IPR027417">
    <property type="entry name" value="P-loop_NTPase"/>
</dbReference>
<keyword evidence="3" id="KW-0201">Cytochrome c-type biogenesis</keyword>
<dbReference type="GO" id="GO:0017004">
    <property type="term" value="P:cytochrome complex assembly"/>
    <property type="evidence" value="ECO:0007669"/>
    <property type="project" value="UniProtKB-KW"/>
</dbReference>
<keyword evidence="4 8" id="KW-0067">ATP-binding</keyword>
<proteinExistence type="predicted"/>
<keyword evidence="2" id="KW-0547">Nucleotide-binding</keyword>
<dbReference type="SMART" id="SM00382">
    <property type="entry name" value="AAA"/>
    <property type="match status" value="1"/>
</dbReference>
<keyword evidence="1" id="KW-0813">Transport</keyword>
<dbReference type="Gene3D" id="3.40.50.300">
    <property type="entry name" value="P-loop containing nucleotide triphosphate hydrolases"/>
    <property type="match status" value="1"/>
</dbReference>
<dbReference type="AlphaFoldDB" id="A0A6M2BSS5"/>
<dbReference type="Pfam" id="PF00005">
    <property type="entry name" value="ABC_tran"/>
    <property type="match status" value="1"/>
</dbReference>
<dbReference type="InterPro" id="IPR003439">
    <property type="entry name" value="ABC_transporter-like_ATP-bd"/>
</dbReference>
<feature type="domain" description="ABC transporter" evidence="7">
    <location>
        <begin position="4"/>
        <end position="193"/>
    </location>
</feature>
<dbReference type="Proteomes" id="UP000472676">
    <property type="component" value="Unassembled WGS sequence"/>
</dbReference>
<dbReference type="RefSeq" id="WP_166256837.1">
    <property type="nucleotide sequence ID" value="NZ_JAAMOW010000005.1"/>
</dbReference>
<evidence type="ECO:0000313" key="8">
    <source>
        <dbReference type="EMBL" id="NGY05414.1"/>
    </source>
</evidence>
<evidence type="ECO:0000256" key="2">
    <source>
        <dbReference type="ARBA" id="ARBA00022741"/>
    </source>
</evidence>
<evidence type="ECO:0000256" key="4">
    <source>
        <dbReference type="ARBA" id="ARBA00022840"/>
    </source>
</evidence>
<evidence type="ECO:0000256" key="3">
    <source>
        <dbReference type="ARBA" id="ARBA00022748"/>
    </source>
</evidence>
<keyword evidence="9" id="KW-1185">Reference proteome</keyword>
<gene>
    <name evidence="8" type="primary">ccmA</name>
    <name evidence="8" type="ORF">G7Y85_11590</name>
</gene>
<organism evidence="8 9">
    <name type="scientific">Solimonas terrae</name>
    <dbReference type="NCBI Taxonomy" id="1396819"/>
    <lineage>
        <taxon>Bacteria</taxon>
        <taxon>Pseudomonadati</taxon>
        <taxon>Pseudomonadota</taxon>
        <taxon>Gammaproteobacteria</taxon>
        <taxon>Nevskiales</taxon>
        <taxon>Nevskiaceae</taxon>
        <taxon>Solimonas</taxon>
    </lineage>
</organism>
<dbReference type="SUPFAM" id="SSF52540">
    <property type="entry name" value="P-loop containing nucleoside triphosphate hydrolases"/>
    <property type="match status" value="1"/>
</dbReference>
<reference evidence="8 9" key="1">
    <citation type="journal article" date="2014" name="Int. J. Syst. Evol. Microbiol.">
        <title>Solimonas terrae sp. nov., isolated from soil.</title>
        <authorList>
            <person name="Kim S.J."/>
            <person name="Moon J.Y."/>
            <person name="Weon H.Y."/>
            <person name="Ahn J.H."/>
            <person name="Chen W.M."/>
            <person name="Kwon S.W."/>
        </authorList>
    </citation>
    <scope>NUCLEOTIDE SEQUENCE [LARGE SCALE GENOMIC DNA]</scope>
    <source>
        <strain evidence="8 9">KIS83-12</strain>
    </source>
</reference>
<dbReference type="GO" id="GO:0022857">
    <property type="term" value="F:transmembrane transporter activity"/>
    <property type="evidence" value="ECO:0007669"/>
    <property type="project" value="InterPro"/>
</dbReference>
<keyword evidence="5" id="KW-1278">Translocase</keyword>
<dbReference type="PROSITE" id="PS50893">
    <property type="entry name" value="ABC_TRANSPORTER_2"/>
    <property type="match status" value="1"/>
</dbReference>
<dbReference type="NCBIfam" id="TIGR01189">
    <property type="entry name" value="ccmA"/>
    <property type="match status" value="1"/>
</dbReference>
<evidence type="ECO:0000256" key="1">
    <source>
        <dbReference type="ARBA" id="ARBA00022448"/>
    </source>
</evidence>
<comment type="caution">
    <text evidence="8">The sequence shown here is derived from an EMBL/GenBank/DDBJ whole genome shotgun (WGS) entry which is preliminary data.</text>
</comment>
<keyword evidence="6" id="KW-0472">Membrane</keyword>
<evidence type="ECO:0000256" key="6">
    <source>
        <dbReference type="ARBA" id="ARBA00023136"/>
    </source>
</evidence>
<evidence type="ECO:0000256" key="5">
    <source>
        <dbReference type="ARBA" id="ARBA00022967"/>
    </source>
</evidence>
<name>A0A6M2BSS5_9GAMM</name>
<evidence type="ECO:0000259" key="7">
    <source>
        <dbReference type="PROSITE" id="PS50893"/>
    </source>
</evidence>
<dbReference type="GO" id="GO:0016887">
    <property type="term" value="F:ATP hydrolysis activity"/>
    <property type="evidence" value="ECO:0007669"/>
    <property type="project" value="InterPro"/>
</dbReference>
<dbReference type="InterPro" id="IPR003593">
    <property type="entry name" value="AAA+_ATPase"/>
</dbReference>
<sequence length="194" mass="21010">MPLLIAEQLTVLRGDRALLRDFDLQLAPGELLHLRGANGVGKTSLLETLAGLRRAGGGRLRWASDDALPHWLGHRNGLNLQLSAVENLRFWCGINGVPAAGIDAALARMKLPPRARLRSCRLLSAGQKRRTALARLLLQPRAVWLLDEPLDGLDVDGLALFAELVGEHLQAGGAVLMTSHQPLPAPLFASERLL</sequence>
<dbReference type="PANTHER" id="PTHR43499">
    <property type="entry name" value="ABC TRANSPORTER I FAMILY MEMBER 1"/>
    <property type="match status" value="1"/>
</dbReference>
<accession>A0A6M2BSS5</accession>
<evidence type="ECO:0000313" key="9">
    <source>
        <dbReference type="Proteomes" id="UP000472676"/>
    </source>
</evidence>